<evidence type="ECO:0000313" key="10">
    <source>
        <dbReference type="Proteomes" id="UP000297295"/>
    </source>
</evidence>
<proteinExistence type="inferred from homology"/>
<name>A0A4E0PYG5_9EURY</name>
<dbReference type="GO" id="GO:0046872">
    <property type="term" value="F:metal ion binding"/>
    <property type="evidence" value="ECO:0007669"/>
    <property type="project" value="UniProtKB-KW"/>
</dbReference>
<feature type="transmembrane region" description="Helical" evidence="8">
    <location>
        <begin position="126"/>
        <end position="148"/>
    </location>
</feature>
<evidence type="ECO:0000256" key="7">
    <source>
        <dbReference type="ARBA" id="ARBA00035585"/>
    </source>
</evidence>
<evidence type="ECO:0000256" key="4">
    <source>
        <dbReference type="ARBA" id="ARBA00022989"/>
    </source>
</evidence>
<keyword evidence="3 8" id="KW-0812">Transmembrane</keyword>
<evidence type="ECO:0000256" key="8">
    <source>
        <dbReference type="HAMAP-Rule" id="MF_00454"/>
    </source>
</evidence>
<comment type="similarity">
    <text evidence="6 8">Belongs to the fluoride channel Fluc/FEX (TC 1.A.43) family.</text>
</comment>
<evidence type="ECO:0000256" key="3">
    <source>
        <dbReference type="ARBA" id="ARBA00022692"/>
    </source>
</evidence>
<dbReference type="GO" id="GO:0005886">
    <property type="term" value="C:plasma membrane"/>
    <property type="evidence" value="ECO:0007669"/>
    <property type="project" value="UniProtKB-SubCell"/>
</dbReference>
<feature type="binding site" evidence="8">
    <location>
        <position position="60"/>
    </location>
    <ligand>
        <name>Na(+)</name>
        <dbReference type="ChEBI" id="CHEBI:29101"/>
        <note>structural</note>
    </ligand>
</feature>
<keyword evidence="8" id="KW-0406">Ion transport</keyword>
<dbReference type="GO" id="GO:0140114">
    <property type="term" value="P:cellular detoxification of fluoride"/>
    <property type="evidence" value="ECO:0007669"/>
    <property type="project" value="UniProtKB-UniRule"/>
</dbReference>
<organism evidence="9 10">
    <name type="scientific">Methanolobus halotolerans</name>
    <dbReference type="NCBI Taxonomy" id="2052935"/>
    <lineage>
        <taxon>Archaea</taxon>
        <taxon>Methanobacteriati</taxon>
        <taxon>Methanobacteriota</taxon>
        <taxon>Stenosarchaea group</taxon>
        <taxon>Methanomicrobia</taxon>
        <taxon>Methanosarcinales</taxon>
        <taxon>Methanosarcinaceae</taxon>
        <taxon>Methanolobus</taxon>
    </lineage>
</organism>
<dbReference type="Proteomes" id="UP000297295">
    <property type="component" value="Unassembled WGS sequence"/>
</dbReference>
<dbReference type="OrthoDB" id="253428at2157"/>
<evidence type="ECO:0000256" key="5">
    <source>
        <dbReference type="ARBA" id="ARBA00023136"/>
    </source>
</evidence>
<evidence type="ECO:0000313" key="9">
    <source>
        <dbReference type="EMBL" id="TGC11194.1"/>
    </source>
</evidence>
<keyword evidence="4 8" id="KW-1133">Transmembrane helix</keyword>
<feature type="transmembrane region" description="Helical" evidence="8">
    <location>
        <begin position="85"/>
        <end position="105"/>
    </location>
</feature>
<reference evidence="9 10" key="1">
    <citation type="submission" date="2017-11" db="EMBL/GenBank/DDBJ databases">
        <title>Isolation and Characterization of Methanogenic Archaea from Saline Meromictic Lake at Siberia.</title>
        <authorList>
            <person name="Shen Y."/>
            <person name="Huang H.-H."/>
            <person name="Lai M.-C."/>
            <person name="Chen S.-C."/>
        </authorList>
    </citation>
    <scope>NUCLEOTIDE SEQUENCE [LARGE SCALE GENOMIC DNA]</scope>
    <source>
        <strain evidence="9 10">SY-01</strain>
    </source>
</reference>
<feature type="transmembrane region" description="Helical" evidence="8">
    <location>
        <begin position="47"/>
        <end position="65"/>
    </location>
</feature>
<accession>A0A4E0PYG5</accession>
<comment type="function">
    <text evidence="8">Fluoride-specific ion channel. Important for reducing fluoride concentration in the cell, thus reducing its toxicity.</text>
</comment>
<protein>
    <recommendedName>
        <fullName evidence="8">Fluoride-specific ion channel FluC</fullName>
    </recommendedName>
</protein>
<dbReference type="Pfam" id="PF02537">
    <property type="entry name" value="CRCB"/>
    <property type="match status" value="1"/>
</dbReference>
<evidence type="ECO:0000256" key="2">
    <source>
        <dbReference type="ARBA" id="ARBA00022475"/>
    </source>
</evidence>
<keyword evidence="2 8" id="KW-1003">Cell membrane</keyword>
<keyword evidence="5 8" id="KW-0472">Membrane</keyword>
<dbReference type="HAMAP" id="MF_00454">
    <property type="entry name" value="FluC"/>
    <property type="match status" value="1"/>
</dbReference>
<evidence type="ECO:0000256" key="6">
    <source>
        <dbReference type="ARBA" id="ARBA00035120"/>
    </source>
</evidence>
<dbReference type="InterPro" id="IPR003691">
    <property type="entry name" value="FluC"/>
</dbReference>
<feature type="transmembrane region" description="Helical" evidence="8">
    <location>
        <begin position="12"/>
        <end position="35"/>
    </location>
</feature>
<evidence type="ECO:0000256" key="1">
    <source>
        <dbReference type="ARBA" id="ARBA00004651"/>
    </source>
</evidence>
<keyword evidence="8" id="KW-0479">Metal-binding</keyword>
<comment type="catalytic activity">
    <reaction evidence="7">
        <text>fluoride(in) = fluoride(out)</text>
        <dbReference type="Rhea" id="RHEA:76159"/>
        <dbReference type="ChEBI" id="CHEBI:17051"/>
    </reaction>
    <physiologicalReaction direction="left-to-right" evidence="7">
        <dbReference type="Rhea" id="RHEA:76160"/>
    </physiologicalReaction>
</comment>
<keyword evidence="8" id="KW-0813">Transport</keyword>
<keyword evidence="10" id="KW-1185">Reference proteome</keyword>
<keyword evidence="8" id="KW-0407">Ion channel</keyword>
<feature type="binding site" evidence="8">
    <location>
        <position position="57"/>
    </location>
    <ligand>
        <name>Na(+)</name>
        <dbReference type="ChEBI" id="CHEBI:29101"/>
        <note>structural</note>
    </ligand>
</feature>
<sequence length="181" mass="19564">MGAASRFVLAGYFQPSVGTLIVNVLGSILLGFLMYNSRYPGYVLPRMKMFFGIGFLGSFTTFSAFSVQTFQMPANVALLNILGNTMLTLAGVFVGRAAVIYLAYLKESASYMASVFLTLTRHYSSYMAPGIMGATILFFPVMGGITGLGSQIVRVVSSVQHPGLLYQVPSLVSERYLPGHL</sequence>
<dbReference type="EMBL" id="PGGK01000002">
    <property type="protein sequence ID" value="TGC11194.1"/>
    <property type="molecule type" value="Genomic_DNA"/>
</dbReference>
<gene>
    <name evidence="8" type="primary">fluC</name>
    <name evidence="8" type="synonym">crcB</name>
    <name evidence="9" type="ORF">CUN85_02920</name>
</gene>
<dbReference type="GO" id="GO:0062054">
    <property type="term" value="F:fluoride channel activity"/>
    <property type="evidence" value="ECO:0007669"/>
    <property type="project" value="UniProtKB-UniRule"/>
</dbReference>
<comment type="caution">
    <text evidence="9">The sequence shown here is derived from an EMBL/GenBank/DDBJ whole genome shotgun (WGS) entry which is preliminary data.</text>
</comment>
<dbReference type="NCBIfam" id="NF010820">
    <property type="entry name" value="PRK14224.1"/>
    <property type="match status" value="1"/>
</dbReference>
<dbReference type="AlphaFoldDB" id="A0A4E0PYG5"/>
<comment type="subcellular location">
    <subcellularLocation>
        <location evidence="1 8">Cell membrane</location>
        <topology evidence="1 8">Multi-pass membrane protein</topology>
    </subcellularLocation>
</comment>
<keyword evidence="8" id="KW-0915">Sodium</keyword>
<comment type="activity regulation">
    <text evidence="8">Na(+) is not transported, but it plays an essential structural role and its presence is essential for fluoride channel function.</text>
</comment>